<feature type="region of interest" description="Disordered" evidence="1">
    <location>
        <begin position="69"/>
        <end position="103"/>
    </location>
</feature>
<gene>
    <name evidence="3" type="primary">LOC105171273</name>
</gene>
<feature type="compositionally biased region" description="Basic and acidic residues" evidence="1">
    <location>
        <begin position="89"/>
        <end position="101"/>
    </location>
</feature>
<keyword evidence="2" id="KW-1185">Reference proteome</keyword>
<feature type="compositionally biased region" description="Basic and acidic residues" evidence="1">
    <location>
        <begin position="69"/>
        <end position="81"/>
    </location>
</feature>
<sequence length="268" mass="31128">MTRTKALMMVEKSNVLKWPRHTRFTPAKKFSNKYCRFHQEKEHDTEECFQLKDEIERLVRQGYFRDRILSEHKPKRDDSRRNRSRSRDRHSNSMREDRVPATKENAPIKGVIHTIAGGPSGGNSRRMRKQYERASGSNRIREFVMNVKKKEEISFSSKDKQQEIESLNDPMVIRMDIANFIVHKVLVDNESSADIIFKDVVKRMGLEHAKLEPVKTLLVGFGGSEVTSLGTIELPVSIADEPRRRTLMVRFLVVDTPFAYNVILGDRV</sequence>
<name>A0A6I9U262_SESIN</name>
<evidence type="ECO:0000256" key="1">
    <source>
        <dbReference type="SAM" id="MobiDB-lite"/>
    </source>
</evidence>
<dbReference type="InParanoid" id="A0A6I9U262"/>
<reference evidence="3" key="1">
    <citation type="submission" date="2025-08" db="UniProtKB">
        <authorList>
            <consortium name="RefSeq"/>
        </authorList>
    </citation>
    <scope>IDENTIFICATION</scope>
</reference>
<proteinExistence type="predicted"/>
<dbReference type="OrthoDB" id="1216022at2759"/>
<accession>A0A6I9U262</accession>
<dbReference type="GeneID" id="105171273"/>
<dbReference type="InterPro" id="IPR021109">
    <property type="entry name" value="Peptidase_aspartic_dom_sf"/>
</dbReference>
<evidence type="ECO:0000313" key="2">
    <source>
        <dbReference type="Proteomes" id="UP000504604"/>
    </source>
</evidence>
<dbReference type="KEGG" id="sind:105171273"/>
<protein>
    <submittedName>
        <fullName evidence="3">Uncharacterized protein LOC105171273</fullName>
    </submittedName>
</protein>
<dbReference type="PANTHER" id="PTHR33240">
    <property type="entry name" value="OS08G0508500 PROTEIN"/>
    <property type="match status" value="1"/>
</dbReference>
<dbReference type="CDD" id="cd00303">
    <property type="entry name" value="retropepsin_like"/>
    <property type="match status" value="1"/>
</dbReference>
<dbReference type="RefSeq" id="XP_011090633.1">
    <property type="nucleotide sequence ID" value="XM_011092331.1"/>
</dbReference>
<organism evidence="2 3">
    <name type="scientific">Sesamum indicum</name>
    <name type="common">Oriental sesame</name>
    <name type="synonym">Sesamum orientale</name>
    <dbReference type="NCBI Taxonomy" id="4182"/>
    <lineage>
        <taxon>Eukaryota</taxon>
        <taxon>Viridiplantae</taxon>
        <taxon>Streptophyta</taxon>
        <taxon>Embryophyta</taxon>
        <taxon>Tracheophyta</taxon>
        <taxon>Spermatophyta</taxon>
        <taxon>Magnoliopsida</taxon>
        <taxon>eudicotyledons</taxon>
        <taxon>Gunneridae</taxon>
        <taxon>Pentapetalae</taxon>
        <taxon>asterids</taxon>
        <taxon>lamiids</taxon>
        <taxon>Lamiales</taxon>
        <taxon>Pedaliaceae</taxon>
        <taxon>Sesamum</taxon>
    </lineage>
</organism>
<evidence type="ECO:0000313" key="3">
    <source>
        <dbReference type="RefSeq" id="XP_011090633.1"/>
    </source>
</evidence>
<dbReference type="AlphaFoldDB" id="A0A6I9U262"/>
<dbReference type="Gene3D" id="2.40.70.10">
    <property type="entry name" value="Acid Proteases"/>
    <property type="match status" value="1"/>
</dbReference>
<dbReference type="PANTHER" id="PTHR33240:SF15">
    <property type="entry name" value="GAG-PRO-LIKE PROTEIN"/>
    <property type="match status" value="1"/>
</dbReference>
<dbReference type="Proteomes" id="UP000504604">
    <property type="component" value="Linkage group LG9"/>
</dbReference>